<name>A0A1D3D4D3_9EIME</name>
<dbReference type="VEuPathDB" id="ToxoDB:cyc_04602"/>
<gene>
    <name evidence="1" type="ORF">cyc_04602</name>
</gene>
<organism evidence="1 2">
    <name type="scientific">Cyclospora cayetanensis</name>
    <dbReference type="NCBI Taxonomy" id="88456"/>
    <lineage>
        <taxon>Eukaryota</taxon>
        <taxon>Sar</taxon>
        <taxon>Alveolata</taxon>
        <taxon>Apicomplexa</taxon>
        <taxon>Conoidasida</taxon>
        <taxon>Coccidia</taxon>
        <taxon>Eucoccidiorida</taxon>
        <taxon>Eimeriorina</taxon>
        <taxon>Eimeriidae</taxon>
        <taxon>Cyclospora</taxon>
    </lineage>
</organism>
<comment type="caution">
    <text evidence="1">The sequence shown here is derived from an EMBL/GenBank/DDBJ whole genome shotgun (WGS) entry which is preliminary data.</text>
</comment>
<evidence type="ECO:0000313" key="2">
    <source>
        <dbReference type="Proteomes" id="UP000095192"/>
    </source>
</evidence>
<reference evidence="1 2" key="1">
    <citation type="journal article" date="2016" name="BMC Genomics">
        <title>Comparative genomics reveals Cyclospora cayetanensis possesses coccidia-like metabolism and invasion components but unique surface antigens.</title>
        <authorList>
            <person name="Liu S."/>
            <person name="Wang L."/>
            <person name="Zheng H."/>
            <person name="Xu Z."/>
            <person name="Roellig D.M."/>
            <person name="Li N."/>
            <person name="Frace M.A."/>
            <person name="Tang K."/>
            <person name="Arrowood M.J."/>
            <person name="Moss D.M."/>
            <person name="Zhang L."/>
            <person name="Feng Y."/>
            <person name="Xiao L."/>
        </authorList>
    </citation>
    <scope>NUCLEOTIDE SEQUENCE [LARGE SCALE GENOMIC DNA]</scope>
    <source>
        <strain evidence="1 2">CHN_HEN01</strain>
    </source>
</reference>
<dbReference type="Proteomes" id="UP000095192">
    <property type="component" value="Unassembled WGS sequence"/>
</dbReference>
<accession>A0A1D3D4D3</accession>
<dbReference type="AlphaFoldDB" id="A0A1D3D4D3"/>
<sequence length="283" mass="31314">MKLLGGRICLGSEPREQELQELKLLRQCQQGPLGLLQRQRPRQLRQRRLQVPTDSAAVSLDLASSSSSSVVLLHGEMPPRASAAAVAASTSGAAKAIGLPGYSLRSLRVVYSSPSTTQLQKTILNLKQSLLWLPAQETHEPEGASAAAGAPGIPWPVPERRGRREWRVSYLKSPFKFKYAVRHYVFQNHSYSFLFVHPDKPRALLSAALGAMTDTVSMNADFDWHYGGPRPKLLPAALQHDGCPSASADAISVVVEEERLVKDMQRQRERKSLHWFHKGDPTV</sequence>
<dbReference type="VEuPathDB" id="ToxoDB:LOC34621111"/>
<proteinExistence type="predicted"/>
<dbReference type="InParanoid" id="A0A1D3D4D3"/>
<dbReference type="EMBL" id="JROU02000786">
    <property type="protein sequence ID" value="OEH78284.1"/>
    <property type="molecule type" value="Genomic_DNA"/>
</dbReference>
<evidence type="ECO:0000313" key="1">
    <source>
        <dbReference type="EMBL" id="OEH78284.1"/>
    </source>
</evidence>
<keyword evidence="2" id="KW-1185">Reference proteome</keyword>
<protein>
    <submittedName>
        <fullName evidence="1">Uncharacterized protein</fullName>
    </submittedName>
</protein>